<dbReference type="AlphaFoldDB" id="A0A135L275"/>
<reference evidence="1 2" key="1">
    <citation type="submission" date="2016-02" db="EMBL/GenBank/DDBJ databases">
        <title>Draft Genome for Tepidibacillus decaturensis nov. sp. Strain Z9, an Anaerobic, Moderately Thermophilic and Heterotrophic Bacterium from Deep Subsurface of the Illinois Basin, USA.</title>
        <authorList>
            <person name="Dong Y."/>
            <person name="Chang J.Y."/>
            <person name="Sanford R."/>
            <person name="Fouke B.W."/>
        </authorList>
    </citation>
    <scope>NUCLEOTIDE SEQUENCE [LARGE SCALE GENOMIC DNA]</scope>
    <source>
        <strain evidence="1 2">Z9</strain>
    </source>
</reference>
<comment type="caution">
    <text evidence="1">The sequence shown here is derived from an EMBL/GenBank/DDBJ whole genome shotgun (WGS) entry which is preliminary data.</text>
</comment>
<dbReference type="Proteomes" id="UP000070352">
    <property type="component" value="Unassembled WGS sequence"/>
</dbReference>
<dbReference type="EMBL" id="LSKU01000001">
    <property type="protein sequence ID" value="KXG43007.1"/>
    <property type="molecule type" value="Genomic_DNA"/>
</dbReference>
<dbReference type="STRING" id="1413211.U473_02425"/>
<name>A0A135L275_9BACI</name>
<sequence length="76" mass="9483">MDKHQIYKFDKWNQMHVEVQGRQIIVRKISTEWGEETFTFTGRNELLKWAEQYFKFTPLEQTDKEYNYWLDLFKSI</sequence>
<keyword evidence="2" id="KW-1185">Reference proteome</keyword>
<proteinExistence type="predicted"/>
<evidence type="ECO:0000313" key="2">
    <source>
        <dbReference type="Proteomes" id="UP000070352"/>
    </source>
</evidence>
<protein>
    <submittedName>
        <fullName evidence="1">Uncharacterized protein</fullName>
    </submittedName>
</protein>
<evidence type="ECO:0000313" key="1">
    <source>
        <dbReference type="EMBL" id="KXG43007.1"/>
    </source>
</evidence>
<gene>
    <name evidence="1" type="ORF">U473_02425</name>
</gene>
<organism evidence="1 2">
    <name type="scientific">Tepidibacillus decaturensis</name>
    <dbReference type="NCBI Taxonomy" id="1413211"/>
    <lineage>
        <taxon>Bacteria</taxon>
        <taxon>Bacillati</taxon>
        <taxon>Bacillota</taxon>
        <taxon>Bacilli</taxon>
        <taxon>Bacillales</taxon>
        <taxon>Bacillaceae</taxon>
        <taxon>Tepidibacillus</taxon>
    </lineage>
</organism>
<accession>A0A135L275</accession>
<dbReference type="RefSeq" id="WP_082732330.1">
    <property type="nucleotide sequence ID" value="NZ_LSKU01000001.1"/>
</dbReference>
<dbReference type="OrthoDB" id="2382018at2"/>